<dbReference type="FunFam" id="3.40.50.720:FF:000080">
    <property type="entry name" value="Thiazole biosynthesis adenylyltransferase ThiF"/>
    <property type="match status" value="1"/>
</dbReference>
<evidence type="ECO:0000313" key="3">
    <source>
        <dbReference type="EMBL" id="QDU60734.1"/>
    </source>
</evidence>
<dbReference type="CDD" id="cd00757">
    <property type="entry name" value="ThiF_MoeB_HesA_family"/>
    <property type="match status" value="1"/>
</dbReference>
<dbReference type="KEGG" id="knv:Pan216_15840"/>
<name>A0A518B188_9BACT</name>
<dbReference type="EC" id="2.7.7.73" evidence="3"/>
<dbReference type="InterPro" id="IPR000594">
    <property type="entry name" value="ThiF_NAD_FAD-bd"/>
</dbReference>
<dbReference type="InterPro" id="IPR035985">
    <property type="entry name" value="Ubiquitin-activating_enz"/>
</dbReference>
<dbReference type="GO" id="GO:0008146">
    <property type="term" value="F:sulfotransferase activity"/>
    <property type="evidence" value="ECO:0007669"/>
    <property type="project" value="TreeGrafter"/>
</dbReference>
<gene>
    <name evidence="3" type="primary">thiF</name>
    <name evidence="3" type="ORF">Pan216_15840</name>
</gene>
<dbReference type="SUPFAM" id="SSF69572">
    <property type="entry name" value="Activating enzymes of the ubiquitin-like proteins"/>
    <property type="match status" value="1"/>
</dbReference>
<dbReference type="GO" id="GO:0004792">
    <property type="term" value="F:thiosulfate-cyanide sulfurtransferase activity"/>
    <property type="evidence" value="ECO:0007669"/>
    <property type="project" value="TreeGrafter"/>
</dbReference>
<dbReference type="GO" id="GO:0005829">
    <property type="term" value="C:cytosol"/>
    <property type="evidence" value="ECO:0007669"/>
    <property type="project" value="TreeGrafter"/>
</dbReference>
<dbReference type="GO" id="GO:0016779">
    <property type="term" value="F:nucleotidyltransferase activity"/>
    <property type="evidence" value="ECO:0007669"/>
    <property type="project" value="UniProtKB-KW"/>
</dbReference>
<keyword evidence="3" id="KW-0808">Transferase</keyword>
<dbReference type="PANTHER" id="PTHR10953">
    <property type="entry name" value="UBIQUITIN-ACTIVATING ENZYME E1"/>
    <property type="match status" value="1"/>
</dbReference>
<proteinExistence type="inferred from homology"/>
<dbReference type="PANTHER" id="PTHR10953:SF102">
    <property type="entry name" value="ADENYLYLTRANSFERASE AND SULFURTRANSFERASE MOCS3"/>
    <property type="match status" value="1"/>
</dbReference>
<dbReference type="RefSeq" id="WP_419193379.1">
    <property type="nucleotide sequence ID" value="NZ_CP036279.1"/>
</dbReference>
<dbReference type="Proteomes" id="UP000317093">
    <property type="component" value="Chromosome"/>
</dbReference>
<dbReference type="InterPro" id="IPR045886">
    <property type="entry name" value="ThiF/MoeB/HesA"/>
</dbReference>
<organism evidence="3 4">
    <name type="scientific">Kolteria novifilia</name>
    <dbReference type="NCBI Taxonomy" id="2527975"/>
    <lineage>
        <taxon>Bacteria</taxon>
        <taxon>Pseudomonadati</taxon>
        <taxon>Planctomycetota</taxon>
        <taxon>Planctomycetia</taxon>
        <taxon>Kolteriales</taxon>
        <taxon>Kolteriaceae</taxon>
        <taxon>Kolteria</taxon>
    </lineage>
</organism>
<sequence length="356" mass="38647">MADGKELTEGMTDSNVPDRYSRQTRFAPLGQEGQRKLLASRVLICGLGALGTVIANGLARAGVGFLRVIDRDFLELNNLQRQVLYDEGDIASGLPKAEAAARKLRQINSEITIESAVTDLEAANIATLAEDVDLIVDGTDNFETRYLINDFAVKRGSPWVYGGAVGSEGHVMVIRPAVTACLRCLIPTPPAPGTGPTCESAGILGPASAIVANFQVAEAIKLLSGNEKALAEGLLVLDLWSNRIRRINTASLREQSDCPCCVHRRFDWLETESGSHTTSLCGRNAVQICPKEKVAIPWDEMAARWRELGKVDVNRFLLRLKVDDVQVTLFPDGRAIIKGTDDIGQARSLYARYVGS</sequence>
<evidence type="ECO:0000259" key="2">
    <source>
        <dbReference type="Pfam" id="PF00899"/>
    </source>
</evidence>
<evidence type="ECO:0000256" key="1">
    <source>
        <dbReference type="ARBA" id="ARBA00009919"/>
    </source>
</evidence>
<reference evidence="3 4" key="1">
    <citation type="submission" date="2019-02" db="EMBL/GenBank/DDBJ databases">
        <title>Deep-cultivation of Planctomycetes and their phenomic and genomic characterization uncovers novel biology.</title>
        <authorList>
            <person name="Wiegand S."/>
            <person name="Jogler M."/>
            <person name="Boedeker C."/>
            <person name="Pinto D."/>
            <person name="Vollmers J."/>
            <person name="Rivas-Marin E."/>
            <person name="Kohn T."/>
            <person name="Peeters S.H."/>
            <person name="Heuer A."/>
            <person name="Rast P."/>
            <person name="Oberbeckmann S."/>
            <person name="Bunk B."/>
            <person name="Jeske O."/>
            <person name="Meyerdierks A."/>
            <person name="Storesund J.E."/>
            <person name="Kallscheuer N."/>
            <person name="Luecker S."/>
            <person name="Lage O.M."/>
            <person name="Pohl T."/>
            <person name="Merkel B.J."/>
            <person name="Hornburger P."/>
            <person name="Mueller R.-W."/>
            <person name="Bruemmer F."/>
            <person name="Labrenz M."/>
            <person name="Spormann A.M."/>
            <person name="Op den Camp H."/>
            <person name="Overmann J."/>
            <person name="Amann R."/>
            <person name="Jetten M.S.M."/>
            <person name="Mascher T."/>
            <person name="Medema M.H."/>
            <person name="Devos D.P."/>
            <person name="Kaster A.-K."/>
            <person name="Ovreas L."/>
            <person name="Rohde M."/>
            <person name="Galperin M.Y."/>
            <person name="Jogler C."/>
        </authorList>
    </citation>
    <scope>NUCLEOTIDE SEQUENCE [LARGE SCALE GENOMIC DNA]</scope>
    <source>
        <strain evidence="3 4">Pan216</strain>
    </source>
</reference>
<dbReference type="EMBL" id="CP036279">
    <property type="protein sequence ID" value="QDU60734.1"/>
    <property type="molecule type" value="Genomic_DNA"/>
</dbReference>
<dbReference type="GO" id="GO:0008641">
    <property type="term" value="F:ubiquitin-like modifier activating enzyme activity"/>
    <property type="evidence" value="ECO:0007669"/>
    <property type="project" value="InterPro"/>
</dbReference>
<keyword evidence="4" id="KW-1185">Reference proteome</keyword>
<dbReference type="Pfam" id="PF00899">
    <property type="entry name" value="ThiF"/>
    <property type="match status" value="1"/>
</dbReference>
<evidence type="ECO:0000313" key="4">
    <source>
        <dbReference type="Proteomes" id="UP000317093"/>
    </source>
</evidence>
<keyword evidence="3" id="KW-0548">Nucleotidyltransferase</keyword>
<accession>A0A518B188</accession>
<comment type="similarity">
    <text evidence="1">Belongs to the HesA/MoeB/ThiF family.</text>
</comment>
<dbReference type="AlphaFoldDB" id="A0A518B188"/>
<protein>
    <submittedName>
        <fullName evidence="3">Sulfur carrier protein ThiS adenylyltransferase</fullName>
        <ecNumber evidence="3">2.7.7.73</ecNumber>
    </submittedName>
</protein>
<dbReference type="Gene3D" id="3.40.50.720">
    <property type="entry name" value="NAD(P)-binding Rossmann-like Domain"/>
    <property type="match status" value="1"/>
</dbReference>
<feature type="domain" description="THIF-type NAD/FAD binding fold" evidence="2">
    <location>
        <begin position="20"/>
        <end position="259"/>
    </location>
</feature>